<evidence type="ECO:0000313" key="3">
    <source>
        <dbReference type="Proteomes" id="UP000663882"/>
    </source>
</evidence>
<dbReference type="EMBL" id="CAJNOO010006491">
    <property type="protein sequence ID" value="CAF1448558.1"/>
    <property type="molecule type" value="Genomic_DNA"/>
</dbReference>
<organism evidence="2 3">
    <name type="scientific">Rotaria sordida</name>
    <dbReference type="NCBI Taxonomy" id="392033"/>
    <lineage>
        <taxon>Eukaryota</taxon>
        <taxon>Metazoa</taxon>
        <taxon>Spiralia</taxon>
        <taxon>Gnathifera</taxon>
        <taxon>Rotifera</taxon>
        <taxon>Eurotatoria</taxon>
        <taxon>Bdelloidea</taxon>
        <taxon>Philodinida</taxon>
        <taxon>Philodinidae</taxon>
        <taxon>Rotaria</taxon>
    </lineage>
</organism>
<reference evidence="2" key="1">
    <citation type="submission" date="2021-02" db="EMBL/GenBank/DDBJ databases">
        <authorList>
            <person name="Nowell W R."/>
        </authorList>
    </citation>
    <scope>NUCLEOTIDE SEQUENCE</scope>
</reference>
<evidence type="ECO:0000256" key="1">
    <source>
        <dbReference type="SAM" id="MobiDB-lite"/>
    </source>
</evidence>
<gene>
    <name evidence="2" type="ORF">RFH988_LOCUS36653</name>
</gene>
<protein>
    <submittedName>
        <fullName evidence="2">Uncharacterized protein</fullName>
    </submittedName>
</protein>
<evidence type="ECO:0000313" key="2">
    <source>
        <dbReference type="EMBL" id="CAF1448558.1"/>
    </source>
</evidence>
<sequence length="311" mass="34849">MNSFKRRINTSVLPSDILSYNDKQFYNVVKRFVCDDAGDLLEFQGIRNADSLILIPDVFAILNINCAALQPLKEKLCLKSDDDIYLIKPGIKSLMNYFCELIIKKQDEELKLLNRQQSSSTASVSNIITISSTSNVNPMSQQQLTPNTLTSAAVSSHTTSLNEKYHRNFIINSIHKWCTKHSANLSLTEGDNYHLTVILTDINETAKIKCGCGSIVSLVKIRKHFQLSNFYKHLMLSSCSIIHKESSTTVTNEIDTNENGSSDSNNLSSQDVVSLSTVSSTKKVSFFNKSQNDRKRAASPNITNKKQIKIR</sequence>
<dbReference type="AlphaFoldDB" id="A0A815PFP4"/>
<dbReference type="Proteomes" id="UP000663882">
    <property type="component" value="Unassembled WGS sequence"/>
</dbReference>
<dbReference type="OrthoDB" id="9989711at2759"/>
<name>A0A815PFP4_9BILA</name>
<comment type="caution">
    <text evidence="2">The sequence shown here is derived from an EMBL/GenBank/DDBJ whole genome shotgun (WGS) entry which is preliminary data.</text>
</comment>
<accession>A0A815PFP4</accession>
<proteinExistence type="predicted"/>
<feature type="region of interest" description="Disordered" evidence="1">
    <location>
        <begin position="289"/>
        <end position="311"/>
    </location>
</feature>